<dbReference type="CDD" id="cd00821">
    <property type="entry name" value="PH"/>
    <property type="match status" value="1"/>
</dbReference>
<feature type="compositionally biased region" description="Low complexity" evidence="1">
    <location>
        <begin position="80"/>
        <end position="90"/>
    </location>
</feature>
<dbReference type="Gene3D" id="2.30.29.30">
    <property type="entry name" value="Pleckstrin-homology domain (PH domain)/Phosphotyrosine-binding domain (PTB)"/>
    <property type="match status" value="1"/>
</dbReference>
<reference evidence="3" key="1">
    <citation type="submission" date="2021-01" db="EMBL/GenBank/DDBJ databases">
        <authorList>
            <person name="Corre E."/>
            <person name="Pelletier E."/>
            <person name="Niang G."/>
            <person name="Scheremetjew M."/>
            <person name="Finn R."/>
            <person name="Kale V."/>
            <person name="Holt S."/>
            <person name="Cochrane G."/>
            <person name="Meng A."/>
            <person name="Brown T."/>
            <person name="Cohen L."/>
        </authorList>
    </citation>
    <scope>NUCLEOTIDE SEQUENCE</scope>
    <source>
        <strain evidence="3">SPMC142</strain>
    </source>
</reference>
<feature type="compositionally biased region" description="Polar residues" evidence="1">
    <location>
        <begin position="351"/>
        <end position="363"/>
    </location>
</feature>
<feature type="compositionally biased region" description="Basic and acidic residues" evidence="1">
    <location>
        <begin position="334"/>
        <end position="346"/>
    </location>
</feature>
<dbReference type="SUPFAM" id="SSF50729">
    <property type="entry name" value="PH domain-like"/>
    <property type="match status" value="1"/>
</dbReference>
<dbReference type="AlphaFoldDB" id="A0A7S3W362"/>
<accession>A0A7S3W362</accession>
<dbReference type="InterPro" id="IPR011993">
    <property type="entry name" value="PH-like_dom_sf"/>
</dbReference>
<feature type="compositionally biased region" description="Basic and acidic residues" evidence="1">
    <location>
        <begin position="37"/>
        <end position="48"/>
    </location>
</feature>
<name>A0A7S3W362_9SPIT</name>
<dbReference type="PROSITE" id="PS50003">
    <property type="entry name" value="PH_DOMAIN"/>
    <property type="match status" value="1"/>
</dbReference>
<dbReference type="InterPro" id="IPR001849">
    <property type="entry name" value="PH_domain"/>
</dbReference>
<evidence type="ECO:0000256" key="1">
    <source>
        <dbReference type="SAM" id="MobiDB-lite"/>
    </source>
</evidence>
<feature type="compositionally biased region" description="Acidic residues" evidence="1">
    <location>
        <begin position="442"/>
        <end position="451"/>
    </location>
</feature>
<feature type="region of interest" description="Disordered" evidence="1">
    <location>
        <begin position="260"/>
        <end position="595"/>
    </location>
</feature>
<feature type="compositionally biased region" description="Polar residues" evidence="1">
    <location>
        <begin position="318"/>
        <end position="333"/>
    </location>
</feature>
<feature type="domain" description="PH" evidence="2">
    <location>
        <begin position="110"/>
        <end position="211"/>
    </location>
</feature>
<feature type="compositionally biased region" description="Basic and acidic residues" evidence="1">
    <location>
        <begin position="260"/>
        <end position="280"/>
    </location>
</feature>
<feature type="compositionally biased region" description="Low complexity" evidence="1">
    <location>
        <begin position="570"/>
        <end position="581"/>
    </location>
</feature>
<organism evidence="3">
    <name type="scientific">Strombidinopsis acuminata</name>
    <dbReference type="NCBI Taxonomy" id="141414"/>
    <lineage>
        <taxon>Eukaryota</taxon>
        <taxon>Sar</taxon>
        <taxon>Alveolata</taxon>
        <taxon>Ciliophora</taxon>
        <taxon>Intramacronucleata</taxon>
        <taxon>Spirotrichea</taxon>
        <taxon>Choreotrichia</taxon>
        <taxon>Choreotrichida</taxon>
        <taxon>Strombidinopsidae</taxon>
        <taxon>Strombidinopsis</taxon>
    </lineage>
</organism>
<proteinExistence type="predicted"/>
<evidence type="ECO:0000313" key="3">
    <source>
        <dbReference type="EMBL" id="CAE0533802.1"/>
    </source>
</evidence>
<dbReference type="EMBL" id="HBIQ01020690">
    <property type="protein sequence ID" value="CAE0533802.1"/>
    <property type="molecule type" value="Transcribed_RNA"/>
</dbReference>
<protein>
    <recommendedName>
        <fullName evidence="2">PH domain-containing protein</fullName>
    </recommendedName>
</protein>
<dbReference type="Pfam" id="PF00169">
    <property type="entry name" value="PH"/>
    <property type="match status" value="1"/>
</dbReference>
<feature type="compositionally biased region" description="Pro residues" evidence="1">
    <location>
        <begin position="91"/>
        <end position="106"/>
    </location>
</feature>
<feature type="region of interest" description="Disordered" evidence="1">
    <location>
        <begin position="1"/>
        <end position="108"/>
    </location>
</feature>
<evidence type="ECO:0000259" key="2">
    <source>
        <dbReference type="PROSITE" id="PS50003"/>
    </source>
</evidence>
<dbReference type="SMART" id="SM00233">
    <property type="entry name" value="PH"/>
    <property type="match status" value="1"/>
</dbReference>
<gene>
    <name evidence="3" type="ORF">SACU0126_LOCUS6897</name>
</gene>
<sequence>MSALKRIPSFGRKPKRNPSTASAAETVTEDESPESQYDSREKRSETGPEKTSTAGSKLSRLARTASFGRVKKQHGSETEAASSADSSNPASPVPPHPSSTMPPPPSMRGLGSLHGWLLKKHTRDKTVTYQWAKRYFLVDDTRGTLCYSKGVTRKPSVVLPLIDITTVEDVDESHHGHFGFLISCPPVHLTVCAEDREDRILWVNGLRKRVKLWQDKATESGIPVRGRQSQLSAGSGLGAFSSPLAALPVAKAEYTVSIDHGKQDAEHGAHEEAEPIRPDDSLEAPTNDPTPPPSSKKKKKKKKEVRENDREDEADTAVPNTSADAHSANSPHSPDSHRAVLHKVEPEMATSHRSPSSRQSLRNNRVGVASCEPARGGGSAESGESDDEAGDALPLGASKIETMEVMSDSDTDSEYAAGRRGALSREVSDFMAPRGNLNDLISSDEEEEEGESIPKDVPMPERIVPEPPQSPATFQVVLAQEDVEAQGASPLPVSVDHHGTASGSVSPSVRPWGRNSQHVSRASSPDKMPASGTNAAVDEAWDSEDEPQSTSPKHCGRASPSLPQSTTKATPPTVGVPGIVPDKNFVEEDWDSDEE</sequence>
<feature type="compositionally biased region" description="Polar residues" evidence="1">
    <location>
        <begin position="514"/>
        <end position="523"/>
    </location>
</feature>